<dbReference type="GO" id="GO:0032131">
    <property type="term" value="F:alkylated DNA binding"/>
    <property type="evidence" value="ECO:0007669"/>
    <property type="project" value="TreeGrafter"/>
</dbReference>
<sequence length="309" mass="32953">MAEESATEASATYESATPVDLVSTLARLAHGRFDPTTRRAPDGALWRTTLAGAGPATCRLVQVNAHRVDARAWGPGARAALDGLPALLGAGDDPAAFAPLTPALAAAHLRHPGLRIPRTGRVLESLVPAVLEQRVISSTATTAWRWLLDRHGTPAPGPAPAGLRVVPDAQGWLRVPSWDFHRAGVDPGRARTVRACARVAHRLEEASSMSPADATRRLQAVPGVGPWTAAEVAQRALGDADAVSVGDYHLAAAVGWALVGRRVDDAEMLVLLEPWRPHRYRVIRLLELGGQARAPRRGPRLAVQDHRRG</sequence>
<name>A0A8A4ZDT6_9MICO</name>
<dbReference type="GO" id="GO:0043916">
    <property type="term" value="F:DNA-7-methylguanine glycosylase activity"/>
    <property type="evidence" value="ECO:0007669"/>
    <property type="project" value="TreeGrafter"/>
</dbReference>
<dbReference type="GO" id="GO:0008725">
    <property type="term" value="F:DNA-3-methyladenine glycosylase activity"/>
    <property type="evidence" value="ECO:0007669"/>
    <property type="project" value="TreeGrafter"/>
</dbReference>
<dbReference type="RefSeq" id="WP_227422087.1">
    <property type="nucleotide sequence ID" value="NZ_CP071868.1"/>
</dbReference>
<dbReference type="GO" id="GO:0006307">
    <property type="term" value="P:DNA alkylation repair"/>
    <property type="evidence" value="ECO:0007669"/>
    <property type="project" value="TreeGrafter"/>
</dbReference>
<reference evidence="5" key="1">
    <citation type="submission" date="2021-03" db="EMBL/GenBank/DDBJ databases">
        <title>Pengzhenrongella sicca gen. nov., sp. nov., a new member of suborder Micrococcineae isolated from High-Arctic tundra soil.</title>
        <authorList>
            <person name="Peng F."/>
        </authorList>
    </citation>
    <scope>NUCLEOTIDE SEQUENCE</scope>
    <source>
        <strain evidence="5">LRZ-2</strain>
    </source>
</reference>
<accession>A0A8A4ZDT6</accession>
<dbReference type="CDD" id="cd00056">
    <property type="entry name" value="ENDO3c"/>
    <property type="match status" value="1"/>
</dbReference>
<keyword evidence="4" id="KW-0234">DNA repair</keyword>
<dbReference type="EC" id="3.2.2.21" evidence="2"/>
<dbReference type="InterPro" id="IPR011257">
    <property type="entry name" value="DNA_glycosylase"/>
</dbReference>
<evidence type="ECO:0000256" key="4">
    <source>
        <dbReference type="ARBA" id="ARBA00023204"/>
    </source>
</evidence>
<evidence type="ECO:0000256" key="2">
    <source>
        <dbReference type="ARBA" id="ARBA00012000"/>
    </source>
</evidence>
<dbReference type="KEGG" id="psic:J4E96_10605"/>
<dbReference type="GO" id="GO:0032993">
    <property type="term" value="C:protein-DNA complex"/>
    <property type="evidence" value="ECO:0007669"/>
    <property type="project" value="TreeGrafter"/>
</dbReference>
<gene>
    <name evidence="5" type="ORF">J4E96_10605</name>
</gene>
<evidence type="ECO:0000313" key="6">
    <source>
        <dbReference type="Proteomes" id="UP000663937"/>
    </source>
</evidence>
<keyword evidence="6" id="KW-1185">Reference proteome</keyword>
<protein>
    <recommendedName>
        <fullName evidence="2">DNA-3-methyladenine glycosylase II</fullName>
        <ecNumber evidence="2">3.2.2.21</ecNumber>
    </recommendedName>
</protein>
<organism evidence="5 6">
    <name type="scientific">Pengzhenrongella sicca</name>
    <dbReference type="NCBI Taxonomy" id="2819238"/>
    <lineage>
        <taxon>Bacteria</taxon>
        <taxon>Bacillati</taxon>
        <taxon>Actinomycetota</taxon>
        <taxon>Actinomycetes</taxon>
        <taxon>Micrococcales</taxon>
        <taxon>Pengzhenrongella</taxon>
    </lineage>
</organism>
<dbReference type="GO" id="GO:0005737">
    <property type="term" value="C:cytoplasm"/>
    <property type="evidence" value="ECO:0007669"/>
    <property type="project" value="TreeGrafter"/>
</dbReference>
<keyword evidence="3" id="KW-0227">DNA damage</keyword>
<comment type="catalytic activity">
    <reaction evidence="1">
        <text>Hydrolysis of alkylated DNA, releasing 3-methyladenine, 3-methylguanine, 7-methylguanine and 7-methyladenine.</text>
        <dbReference type="EC" id="3.2.2.21"/>
    </reaction>
</comment>
<proteinExistence type="predicted"/>
<dbReference type="PANTHER" id="PTHR43003:SF6">
    <property type="entry name" value="DNA GLYCOSYLASE"/>
    <property type="match status" value="1"/>
</dbReference>
<evidence type="ECO:0000256" key="1">
    <source>
        <dbReference type="ARBA" id="ARBA00000086"/>
    </source>
</evidence>
<dbReference type="SUPFAM" id="SSF48150">
    <property type="entry name" value="DNA-glycosylase"/>
    <property type="match status" value="1"/>
</dbReference>
<dbReference type="EMBL" id="CP071868">
    <property type="protein sequence ID" value="QTE27868.1"/>
    <property type="molecule type" value="Genomic_DNA"/>
</dbReference>
<dbReference type="InterPro" id="IPR003265">
    <property type="entry name" value="HhH-GPD_domain"/>
</dbReference>
<dbReference type="AlphaFoldDB" id="A0A8A4ZDT6"/>
<dbReference type="InterPro" id="IPR051912">
    <property type="entry name" value="Alkylbase_DNA_Glycosylase/TA"/>
</dbReference>
<evidence type="ECO:0000313" key="5">
    <source>
        <dbReference type="EMBL" id="QTE27868.1"/>
    </source>
</evidence>
<evidence type="ECO:0000256" key="3">
    <source>
        <dbReference type="ARBA" id="ARBA00022763"/>
    </source>
</evidence>
<dbReference type="Gene3D" id="1.10.340.30">
    <property type="entry name" value="Hypothetical protein, domain 2"/>
    <property type="match status" value="1"/>
</dbReference>
<dbReference type="PANTHER" id="PTHR43003">
    <property type="entry name" value="DNA-3-METHYLADENINE GLYCOSYLASE"/>
    <property type="match status" value="1"/>
</dbReference>
<dbReference type="GO" id="GO:0006285">
    <property type="term" value="P:base-excision repair, AP site formation"/>
    <property type="evidence" value="ECO:0007669"/>
    <property type="project" value="TreeGrafter"/>
</dbReference>
<dbReference type="Proteomes" id="UP000663937">
    <property type="component" value="Chromosome"/>
</dbReference>